<keyword evidence="3" id="KW-1185">Reference proteome</keyword>
<keyword evidence="1" id="KW-1133">Transmembrane helix</keyword>
<comment type="caution">
    <text evidence="2">The sequence shown here is derived from an EMBL/GenBank/DDBJ whole genome shotgun (WGS) entry which is preliminary data.</text>
</comment>
<gene>
    <name evidence="2" type="ORF">J3U88_12975</name>
</gene>
<evidence type="ECO:0000313" key="2">
    <source>
        <dbReference type="EMBL" id="MBO1319379.1"/>
    </source>
</evidence>
<dbReference type="RefSeq" id="WP_207859200.1">
    <property type="nucleotide sequence ID" value="NZ_JAFREP010000011.1"/>
</dbReference>
<accession>A0A8J7U426</accession>
<protein>
    <submittedName>
        <fullName evidence="2">Uncharacterized protein</fullName>
    </submittedName>
</protein>
<keyword evidence="1" id="KW-0472">Membrane</keyword>
<proteinExistence type="predicted"/>
<dbReference type="AlphaFoldDB" id="A0A8J7U426"/>
<feature type="transmembrane region" description="Helical" evidence="1">
    <location>
        <begin position="24"/>
        <end position="44"/>
    </location>
</feature>
<keyword evidence="1" id="KW-0812">Transmembrane</keyword>
<dbReference type="EMBL" id="JAFREP010000011">
    <property type="protein sequence ID" value="MBO1319379.1"/>
    <property type="molecule type" value="Genomic_DNA"/>
</dbReference>
<dbReference type="Proteomes" id="UP000664417">
    <property type="component" value="Unassembled WGS sequence"/>
</dbReference>
<reference evidence="2" key="1">
    <citation type="submission" date="2021-03" db="EMBL/GenBank/DDBJ databases">
        <authorList>
            <person name="Wang G."/>
        </authorList>
    </citation>
    <scope>NUCLEOTIDE SEQUENCE</scope>
    <source>
        <strain evidence="2">KCTC 12899</strain>
    </source>
</reference>
<organism evidence="2 3">
    <name type="scientific">Acanthopleuribacter pedis</name>
    <dbReference type="NCBI Taxonomy" id="442870"/>
    <lineage>
        <taxon>Bacteria</taxon>
        <taxon>Pseudomonadati</taxon>
        <taxon>Acidobacteriota</taxon>
        <taxon>Holophagae</taxon>
        <taxon>Acanthopleuribacterales</taxon>
        <taxon>Acanthopleuribacteraceae</taxon>
        <taxon>Acanthopleuribacter</taxon>
    </lineage>
</organism>
<sequence length="178" mass="20197">MTQKSEMQQHPEFENKDLKIDPTVISTLALAVSLLTALFAGVNARAIEKLKFRLSDSAQKLEQLSLLRKKILDSRRIVNQGVIDMEKGDIEAPIVYTQLLELAGNLKNAIVDNLPNFDDSIQQSFKEIFHEMEIHRANFLSDQSDSFASNYVNSNVDFFDVAIDGIEKQMLLLKKKLQ</sequence>
<evidence type="ECO:0000313" key="3">
    <source>
        <dbReference type="Proteomes" id="UP000664417"/>
    </source>
</evidence>
<name>A0A8J7U426_9BACT</name>
<evidence type="ECO:0000256" key="1">
    <source>
        <dbReference type="SAM" id="Phobius"/>
    </source>
</evidence>